<feature type="domain" description="C2" evidence="2">
    <location>
        <begin position="126"/>
        <end position="251"/>
    </location>
</feature>
<evidence type="ECO:0000259" key="2">
    <source>
        <dbReference type="PROSITE" id="PS50004"/>
    </source>
</evidence>
<dbReference type="Gene3D" id="2.60.40.150">
    <property type="entry name" value="C2 domain"/>
    <property type="match status" value="1"/>
</dbReference>
<sequence>MVIGSKSVSRPTTSFTEDSCIRNDILQEESQVPLDSPNKANGQQLEKITSEIILPSNASIEEINEKFSNLNPGELTELLDKSISYETTVILYTMSVYTINNFKASAGPKSCSFAELYTYLDKIIPLKREVKLDCFEKAVCLRSPDFVLDMKIIEALHLKSKKLSKSSRLFCKLWMSNDPESVKTTKTVDYSKRPVWNECYRFDAKSLKGNTVHLEIRKSNAGDSSFHSKRKQSLSFHERNNINDEDAPETMSECKDEKDILIGWSEIKVADVHCEGNDTWVPIKSMKNGRIKGYLHLNLKIGVSQYYGGICALKRHLLLIRMCLEDCSKNNNYEQITKWQQVVSSTATILIFLHSTIESIPVCEDVISWFIVINQEARRSNKVSFQFLHNLLLGCEKNIRQLPRSRNKIERSLEEMYHGEAAALNRSCIHFIGNLRSFDLVENKTNCREFETSLKIIQVSSTILKLRMNPIDILKLVIPQFLKTVMKQIPDDPKNKAKYLIKLIENLKRFLKAADSIVEKVYPELLYSSIVHEDLYSFFHEILKGSINEINICLLNSEDNEDELRADSLKLFGEFKNLIFYICKSMKDQAFETHFQHLCEWFSVEVVEYWFERNKDSAIRKIKMALCFDDMIGISTFELGFRKEKISSSARIVPEIMKNCLIELWMMMSNSRSSYYNILFINSLHECCIEYAARILKLHSSEMSSTDKYKESKMRLYIVVNDLSFISSFVFQTISNTVKILPSNVPDSRAFLLDECQKVCVIICEAHATVAEKHIKKVSEARNKLKQKLALKKYVDFMNKVLWKKADRFMTFEAFKIFSLEFWNRMLNIIQNCVKAYETERNDNASNDLKCNMNKSKLIFDGLLEILKETKKLCSNVDMMNRIKDMWSAEFTELERSILSVSQ</sequence>
<feature type="region of interest" description="Disordered" evidence="1">
    <location>
        <begin position="222"/>
        <end position="250"/>
    </location>
</feature>
<evidence type="ECO:0000313" key="3">
    <source>
        <dbReference type="EMBL" id="GFS73090.1"/>
    </source>
</evidence>
<reference evidence="3" key="1">
    <citation type="submission" date="2020-08" db="EMBL/GenBank/DDBJ databases">
        <title>Multicomponent nature underlies the extraordinary mechanical properties of spider dragline silk.</title>
        <authorList>
            <person name="Kono N."/>
            <person name="Nakamura H."/>
            <person name="Mori M."/>
            <person name="Yoshida Y."/>
            <person name="Ohtoshi R."/>
            <person name="Malay A.D."/>
            <person name="Moran D.A.P."/>
            <person name="Tomita M."/>
            <person name="Numata K."/>
            <person name="Arakawa K."/>
        </authorList>
    </citation>
    <scope>NUCLEOTIDE SEQUENCE</scope>
</reference>
<dbReference type="InterPro" id="IPR000008">
    <property type="entry name" value="C2_dom"/>
</dbReference>
<dbReference type="CDD" id="cd00030">
    <property type="entry name" value="C2"/>
    <property type="match status" value="1"/>
</dbReference>
<comment type="caution">
    <text evidence="3">The sequence shown here is derived from an EMBL/GenBank/DDBJ whole genome shotgun (WGS) entry which is preliminary data.</text>
</comment>
<accession>A0A8X6T4M5</accession>
<proteinExistence type="predicted"/>
<protein>
    <submittedName>
        <fullName evidence="3">C2 domain-containing protein</fullName>
    </submittedName>
</protein>
<keyword evidence="4" id="KW-1185">Reference proteome</keyword>
<evidence type="ECO:0000313" key="4">
    <source>
        <dbReference type="Proteomes" id="UP000887013"/>
    </source>
</evidence>
<organism evidence="3 4">
    <name type="scientific">Nephila pilipes</name>
    <name type="common">Giant wood spider</name>
    <name type="synonym">Nephila maculata</name>
    <dbReference type="NCBI Taxonomy" id="299642"/>
    <lineage>
        <taxon>Eukaryota</taxon>
        <taxon>Metazoa</taxon>
        <taxon>Ecdysozoa</taxon>
        <taxon>Arthropoda</taxon>
        <taxon>Chelicerata</taxon>
        <taxon>Arachnida</taxon>
        <taxon>Araneae</taxon>
        <taxon>Araneomorphae</taxon>
        <taxon>Entelegynae</taxon>
        <taxon>Araneoidea</taxon>
        <taxon>Nephilidae</taxon>
        <taxon>Nephila</taxon>
    </lineage>
</organism>
<dbReference type="SUPFAM" id="SSF49562">
    <property type="entry name" value="C2 domain (Calcium/lipid-binding domain, CaLB)"/>
    <property type="match status" value="1"/>
</dbReference>
<gene>
    <name evidence="3" type="primary">AVEN_130044_1</name>
    <name evidence="3" type="ORF">NPIL_48071</name>
</gene>
<name>A0A8X6T4M5_NEPPI</name>
<dbReference type="PROSITE" id="PS50004">
    <property type="entry name" value="C2"/>
    <property type="match status" value="1"/>
</dbReference>
<dbReference type="AlphaFoldDB" id="A0A8X6T4M5"/>
<evidence type="ECO:0000256" key="1">
    <source>
        <dbReference type="SAM" id="MobiDB-lite"/>
    </source>
</evidence>
<dbReference type="InterPro" id="IPR035892">
    <property type="entry name" value="C2_domain_sf"/>
</dbReference>
<dbReference type="OrthoDB" id="6420225at2759"/>
<dbReference type="SMART" id="SM00239">
    <property type="entry name" value="C2"/>
    <property type="match status" value="1"/>
</dbReference>
<dbReference type="Pfam" id="PF00168">
    <property type="entry name" value="C2"/>
    <property type="match status" value="1"/>
</dbReference>
<dbReference type="EMBL" id="BMAW01001209">
    <property type="protein sequence ID" value="GFS73090.1"/>
    <property type="molecule type" value="Genomic_DNA"/>
</dbReference>
<dbReference type="Proteomes" id="UP000887013">
    <property type="component" value="Unassembled WGS sequence"/>
</dbReference>